<dbReference type="SUPFAM" id="SSF55781">
    <property type="entry name" value="GAF domain-like"/>
    <property type="match status" value="1"/>
</dbReference>
<feature type="compositionally biased region" description="Basic residues" evidence="5">
    <location>
        <begin position="303"/>
        <end position="312"/>
    </location>
</feature>
<keyword evidence="3" id="KW-0805">Transcription regulation</keyword>
<dbReference type="PROSITE" id="PS50921">
    <property type="entry name" value="ANTAR"/>
    <property type="match status" value="1"/>
</dbReference>
<evidence type="ECO:0000256" key="3">
    <source>
        <dbReference type="ARBA" id="ARBA00023015"/>
    </source>
</evidence>
<evidence type="ECO:0000256" key="4">
    <source>
        <dbReference type="ARBA" id="ARBA00023163"/>
    </source>
</evidence>
<accession>A0A511D6R7</accession>
<dbReference type="SMART" id="SM01012">
    <property type="entry name" value="ANTAR"/>
    <property type="match status" value="1"/>
</dbReference>
<dbReference type="EMBL" id="BJVI01000073">
    <property type="protein sequence ID" value="GEL20481.1"/>
    <property type="molecule type" value="Genomic_DNA"/>
</dbReference>
<evidence type="ECO:0000256" key="2">
    <source>
        <dbReference type="ARBA" id="ARBA00022777"/>
    </source>
</evidence>
<dbReference type="AlphaFoldDB" id="A0A511D6R7"/>
<evidence type="ECO:0000256" key="1">
    <source>
        <dbReference type="ARBA" id="ARBA00022679"/>
    </source>
</evidence>
<evidence type="ECO:0000313" key="8">
    <source>
        <dbReference type="Proteomes" id="UP000321328"/>
    </source>
</evidence>
<evidence type="ECO:0000313" key="7">
    <source>
        <dbReference type="EMBL" id="GEL20481.1"/>
    </source>
</evidence>
<name>A0A511D6R7_9PSEU</name>
<keyword evidence="4" id="KW-0804">Transcription</keyword>
<dbReference type="Gene3D" id="1.10.10.10">
    <property type="entry name" value="Winged helix-like DNA-binding domain superfamily/Winged helix DNA-binding domain"/>
    <property type="match status" value="1"/>
</dbReference>
<dbReference type="InterPro" id="IPR036388">
    <property type="entry name" value="WH-like_DNA-bd_sf"/>
</dbReference>
<dbReference type="SUPFAM" id="SSF52172">
    <property type="entry name" value="CheY-like"/>
    <property type="match status" value="1"/>
</dbReference>
<reference evidence="7 8" key="1">
    <citation type="submission" date="2019-07" db="EMBL/GenBank/DDBJ databases">
        <title>Whole genome shotgun sequence of Pseudonocardia asaccharolytica NBRC 16224.</title>
        <authorList>
            <person name="Hosoyama A."/>
            <person name="Uohara A."/>
            <person name="Ohji S."/>
            <person name="Ichikawa N."/>
        </authorList>
    </citation>
    <scope>NUCLEOTIDE SEQUENCE [LARGE SCALE GENOMIC DNA]</scope>
    <source>
        <strain evidence="7 8">NBRC 16224</strain>
    </source>
</reference>
<feature type="region of interest" description="Disordered" evidence="5">
    <location>
        <begin position="76"/>
        <end position="104"/>
    </location>
</feature>
<feature type="compositionally biased region" description="Basic and acidic residues" evidence="5">
    <location>
        <begin position="242"/>
        <end position="260"/>
    </location>
</feature>
<feature type="region of interest" description="Disordered" evidence="5">
    <location>
        <begin position="242"/>
        <end position="312"/>
    </location>
</feature>
<evidence type="ECO:0000259" key="6">
    <source>
        <dbReference type="PROSITE" id="PS50921"/>
    </source>
</evidence>
<evidence type="ECO:0000256" key="5">
    <source>
        <dbReference type="SAM" id="MobiDB-lite"/>
    </source>
</evidence>
<dbReference type="GO" id="GO:0016301">
    <property type="term" value="F:kinase activity"/>
    <property type="evidence" value="ECO:0007669"/>
    <property type="project" value="UniProtKB-KW"/>
</dbReference>
<dbReference type="Pfam" id="PF03861">
    <property type="entry name" value="ANTAR"/>
    <property type="match status" value="1"/>
</dbReference>
<dbReference type="OrthoDB" id="3573263at2"/>
<dbReference type="Proteomes" id="UP000321328">
    <property type="component" value="Unassembled WGS sequence"/>
</dbReference>
<feature type="compositionally biased region" description="Basic and acidic residues" evidence="5">
    <location>
        <begin position="279"/>
        <end position="298"/>
    </location>
</feature>
<dbReference type="InterPro" id="IPR011006">
    <property type="entry name" value="CheY-like_superfamily"/>
</dbReference>
<dbReference type="InterPro" id="IPR003018">
    <property type="entry name" value="GAF"/>
</dbReference>
<dbReference type="STRING" id="1123024.GCA_000423625_01799"/>
<comment type="caution">
    <text evidence="7">The sequence shown here is derived from an EMBL/GenBank/DDBJ whole genome shotgun (WGS) entry which is preliminary data.</text>
</comment>
<gene>
    <name evidence="7" type="ORF">PA7_43180</name>
</gene>
<sequence length="312" mass="32429">MPKNDSALISLVLQVGRTPVAHLDVGAMLAGVCNALPVAVGVPGAVVVVLEVPDPLAGGLFGSDAAALRIGEVQHQAGEGPLPTTVRTGRRTVTPDLTRSSPPELAEAAKQTGLTSAVNVPIMIDGRPAGVLQLLGSQHQPVAPEHADAVRPLVDMLSCRLADGRAFRTASGAVARMTAQLEVAAPIAQATGMLAERYHTDAEEAGRFLASQATKAGVPIAEMAATIVAGTVAGTVVGSDRPEVPAQRHADPVPPTEDRPGRRRLHEYPHPLPPPARTSADRPGGRRRLGEPVADHRGAAPHTPRHRRADIH</sequence>
<dbReference type="RefSeq" id="WP_028929738.1">
    <property type="nucleotide sequence ID" value="NZ_AUII01000006.1"/>
</dbReference>
<proteinExistence type="predicted"/>
<keyword evidence="2" id="KW-0418">Kinase</keyword>
<protein>
    <recommendedName>
        <fullName evidence="6">ANTAR domain-containing protein</fullName>
    </recommendedName>
</protein>
<feature type="compositionally biased region" description="Low complexity" evidence="5">
    <location>
        <begin position="80"/>
        <end position="95"/>
    </location>
</feature>
<dbReference type="GO" id="GO:0003723">
    <property type="term" value="F:RNA binding"/>
    <property type="evidence" value="ECO:0007669"/>
    <property type="project" value="InterPro"/>
</dbReference>
<dbReference type="InterPro" id="IPR029016">
    <property type="entry name" value="GAF-like_dom_sf"/>
</dbReference>
<dbReference type="Pfam" id="PF13185">
    <property type="entry name" value="GAF_2"/>
    <property type="match status" value="1"/>
</dbReference>
<keyword evidence="1" id="KW-0808">Transferase</keyword>
<feature type="domain" description="ANTAR" evidence="6">
    <location>
        <begin position="167"/>
        <end position="228"/>
    </location>
</feature>
<dbReference type="Gene3D" id="3.30.450.40">
    <property type="match status" value="1"/>
</dbReference>
<dbReference type="InterPro" id="IPR005561">
    <property type="entry name" value="ANTAR"/>
</dbReference>
<organism evidence="7 8">
    <name type="scientific">Pseudonocardia asaccharolytica DSM 44247 = NBRC 16224</name>
    <dbReference type="NCBI Taxonomy" id="1123024"/>
    <lineage>
        <taxon>Bacteria</taxon>
        <taxon>Bacillati</taxon>
        <taxon>Actinomycetota</taxon>
        <taxon>Actinomycetes</taxon>
        <taxon>Pseudonocardiales</taxon>
        <taxon>Pseudonocardiaceae</taxon>
        <taxon>Pseudonocardia</taxon>
    </lineage>
</organism>
<keyword evidence="8" id="KW-1185">Reference proteome</keyword>